<dbReference type="Proteomes" id="UP000611640">
    <property type="component" value="Chromosome"/>
</dbReference>
<dbReference type="InterPro" id="IPR005835">
    <property type="entry name" value="NTP_transferase_dom"/>
</dbReference>
<keyword evidence="2" id="KW-0808">Transferase</keyword>
<dbReference type="EMBL" id="AP023355">
    <property type="protein sequence ID" value="BCJ33856.1"/>
    <property type="molecule type" value="Genomic_DNA"/>
</dbReference>
<dbReference type="AlphaFoldDB" id="A0A7R7DLT2"/>
<dbReference type="InterPro" id="IPR013446">
    <property type="entry name" value="G1P_cyt_trans-like"/>
</dbReference>
<accession>A0A7R7DLT2</accession>
<reference evidence="2 3" key="1">
    <citation type="submission" date="2020-08" db="EMBL/GenBank/DDBJ databases">
        <title>Whole genome shotgun sequence of Actinocatenispora thailandica NBRC 105041.</title>
        <authorList>
            <person name="Komaki H."/>
            <person name="Tamura T."/>
        </authorList>
    </citation>
    <scope>NUCLEOTIDE SEQUENCE [LARGE SCALE GENOMIC DNA]</scope>
    <source>
        <strain evidence="2 3">NBRC 105041</strain>
    </source>
</reference>
<protein>
    <submittedName>
        <fullName evidence="2">Glucose-1-phosphate cytidylyltransferase</fullName>
    </submittedName>
</protein>
<dbReference type="GO" id="GO:0047343">
    <property type="term" value="F:glucose-1-phosphate cytidylyltransferase activity"/>
    <property type="evidence" value="ECO:0007669"/>
    <property type="project" value="InterPro"/>
</dbReference>
<dbReference type="RefSeq" id="WP_203960680.1">
    <property type="nucleotide sequence ID" value="NZ_AP023355.1"/>
</dbReference>
<dbReference type="InterPro" id="IPR029044">
    <property type="entry name" value="Nucleotide-diphossugar_trans"/>
</dbReference>
<dbReference type="PANTHER" id="PTHR47183:SF3">
    <property type="entry name" value="TRANSFERASE"/>
    <property type="match status" value="1"/>
</dbReference>
<evidence type="ECO:0000259" key="1">
    <source>
        <dbReference type="Pfam" id="PF00483"/>
    </source>
</evidence>
<proteinExistence type="predicted"/>
<sequence length="272" mass="29762">MIDVVIMCGGRGTRLKPATETQPKSLLQVGDRPMIDHLIGHFLGYGCRRFVMCLGYRAEAIRAHFQARAGSSPVVRSDRAVQMAVADGVPFTVVLADTGLDTPTGGRLKRAEPYIGSDSFIVAYGDVLSDVDLTELHGFHTRQRRLATVTAARPTSPFGHLVMGDDDAVSAFLEKPKLNEWVNIGFAVLERRVLHRLSVNSPQLEAGLLPEVAAEGQLSAFRHHGMFEPMDSYADYTRLNEMCRRGELDLFKGPTVTAGQQWQPSSAGLRGA</sequence>
<organism evidence="2 3">
    <name type="scientific">Actinocatenispora thailandica</name>
    <dbReference type="NCBI Taxonomy" id="227318"/>
    <lineage>
        <taxon>Bacteria</taxon>
        <taxon>Bacillati</taxon>
        <taxon>Actinomycetota</taxon>
        <taxon>Actinomycetes</taxon>
        <taxon>Micromonosporales</taxon>
        <taxon>Micromonosporaceae</taxon>
        <taxon>Actinocatenispora</taxon>
    </lineage>
</organism>
<keyword evidence="2" id="KW-0548">Nucleotidyltransferase</keyword>
<gene>
    <name evidence="2" type="ORF">Athai_13590</name>
</gene>
<name>A0A7R7DLT2_9ACTN</name>
<feature type="domain" description="Nucleotidyl transferase" evidence="1">
    <location>
        <begin position="5"/>
        <end position="197"/>
    </location>
</feature>
<dbReference type="PANTHER" id="PTHR47183">
    <property type="entry name" value="GLUCOSE-1-PHOSPHATE CYTIDYLYLTRANSFERASE-RELATED"/>
    <property type="match status" value="1"/>
</dbReference>
<evidence type="ECO:0000313" key="3">
    <source>
        <dbReference type="Proteomes" id="UP000611640"/>
    </source>
</evidence>
<dbReference type="Pfam" id="PF00483">
    <property type="entry name" value="NTP_transferase"/>
    <property type="match status" value="1"/>
</dbReference>
<dbReference type="SUPFAM" id="SSF53448">
    <property type="entry name" value="Nucleotide-diphospho-sugar transferases"/>
    <property type="match status" value="1"/>
</dbReference>
<dbReference type="Gene3D" id="3.90.550.10">
    <property type="entry name" value="Spore Coat Polysaccharide Biosynthesis Protein SpsA, Chain A"/>
    <property type="match status" value="1"/>
</dbReference>
<keyword evidence="3" id="KW-1185">Reference proteome</keyword>
<dbReference type="KEGG" id="atl:Athai_13590"/>
<evidence type="ECO:0000313" key="2">
    <source>
        <dbReference type="EMBL" id="BCJ33856.1"/>
    </source>
</evidence>